<sequence length="1510" mass="172055">MDQIYDDSFSDSETGEEQGYYISTTDDETEQYPDDETEISNNANIEIQKATEQFTDVSQQIARSEEHVKFMAKVDQMLQKIREKESADQNILQPKRRGRPRLQKKLNGETSNSKKSDYLDHGDATYKCKYCGAFMWYDERINKSRNQKYPTFTLCCGQGSVKLPFLKESPDLIKKLLKGNDAMSINYRENIRTFNMIFAMTSLGGKVDQSMPKGKGPNMFRLQGGNYHLIGSLKPDEGDYAKYSQLYIVDTENEVDNRATVIKKGKNTKAAAGKQKLNKEVIEALMKMLNDVNPYVNIFRCARERFQSATDEPFHMRIVADRKGVDGRIYSMPTTSEVAALIPGDFKKQMPDRDIVIQEKSTGHLQRISQIHISYLALQYPLILCYGEDGFRPGIEKCFQKANKKKKKCISMRQWFAFRIQERENESHTLLHSKRLFQQFLCDSYTTIESNRLSYIKFNQSKLRCENYSSIKEAAAAGTTTMGEEGNQINIPSSFTGGPRYMIQSYYDAMAICKHYGFPDLFITFTCNPKWPEITRYCQSRGLTADDRPDIIARIFKIKLDSLMTDLTKRNMLGKTVASMYTVEFQKRGLPHAHILLFMAPQSKLPTADDIDKIISAEIPDKEKEPELYEIVKNSMIHGPCGSANRNSPCMVDGTCSKNYPKKHQAITKVGGDGYPVYRRRITEDYIEKGGIKCDNRYVVPYNKKLSLHYQAHINVEWCNQNGSIKYLFKYINKGPDRVTVIVEPVDQSKTNDTVTSGESPNTTEKKKNEIKDWFDCRYVSASEAIWRIFKFPLQNRSTAVQRLSFHVEGKQPAYFDGKAHINDVLERILNQDSMFMASLTLNRINAVGKNGKRARELLYAQIPAYFIWDGKNKQFKKRSKGFSLGRINYIPRKMEDEYYLRVLLNIVRGPTYDDQVFIDGLIEASQYCFGDYLRNFFAMLLLSDSLARPEHVWSQTWHLLSEDIETKKREQYNNPELTLTEAQIINYTLQEIEMIMLFNGGTLQDIAHFPQPSREDIDNSNRLIVDEMRYNREFLAEKHAEWIKMLTIEQRSIYDEITGAVFNDLGGVFFVYGFGGTGKTFVWKTLAAAVRSRGQIVLNVASSGIASLLLEGGRTAHSRFAIPLNPDEFSVCKIKPKSDLANLIKEASLIIWDEAPMMSKFCFESLDKSFSDIIRNRDNKVFGGKVVVFGGDFRQVLPVINGAGRAEIVMSSLNASYLWDHCKVLKLTKNMRLCADNISVDEAKEIQEFSDWLLAVGDGRINEPNDGEALIDIPEELLIEEAENPVAAICKEIYGDPTEMHKENDAKFFQKRAILAPTNDDVNTINQFMLEHLQGEERIYLNADSIDPTDSDSLNNPVITPDFLNSIKLSGLPHHALRLKIGAPVMLLRNIDPKGGLCNGTRLQITQLANHIVEARVITGDRSGEIVLIPKINLTPTDAKLPFKMRRRQFPLSVAFAMTINKSQGQSLEKVGLYLPKPVFSHGHLYVALSRVTSKKGASLSLRPLIRDP</sequence>
<feature type="compositionally biased region" description="Basic residues" evidence="2">
    <location>
        <begin position="94"/>
        <end position="104"/>
    </location>
</feature>
<feature type="domain" description="DNA helicase Pif1-like 2B" evidence="5">
    <location>
        <begin position="1363"/>
        <end position="1409"/>
    </location>
</feature>
<dbReference type="Pfam" id="PF05970">
    <property type="entry name" value="PIF1"/>
    <property type="match status" value="1"/>
</dbReference>
<reference evidence="6" key="1">
    <citation type="journal article" date="2014" name="Nat. Commun.">
        <title>The emerging biofuel crop Camelina sativa retains a highly undifferentiated hexaploid genome structure.</title>
        <authorList>
            <person name="Kagale S."/>
            <person name="Koh C."/>
            <person name="Nixon J."/>
            <person name="Bollina V."/>
            <person name="Clarke W.E."/>
            <person name="Tuteja R."/>
            <person name="Spillane C."/>
            <person name="Robinson S.J."/>
            <person name="Links M.G."/>
            <person name="Clarke C."/>
            <person name="Higgins E.E."/>
            <person name="Huebert T."/>
            <person name="Sharpe A.G."/>
            <person name="Parkin I.A."/>
        </authorList>
    </citation>
    <scope>NUCLEOTIDE SEQUENCE [LARGE SCALE GENOMIC DNA]</scope>
    <source>
        <strain evidence="6">cv. DH55</strain>
    </source>
</reference>
<keyword evidence="1" id="KW-0347">Helicase</keyword>
<comment type="cofactor">
    <cofactor evidence="1">
        <name>Mg(2+)</name>
        <dbReference type="ChEBI" id="CHEBI:18420"/>
    </cofactor>
</comment>
<dbReference type="PANTHER" id="PTHR10492:SF101">
    <property type="entry name" value="ATP-DEPENDENT DNA HELICASE"/>
    <property type="match status" value="1"/>
</dbReference>
<feature type="region of interest" description="Disordered" evidence="2">
    <location>
        <begin position="1"/>
        <end position="33"/>
    </location>
</feature>
<feature type="region of interest" description="Disordered" evidence="2">
    <location>
        <begin position="84"/>
        <end position="117"/>
    </location>
</feature>
<accession>A0ABM1RPF1</accession>
<dbReference type="RefSeq" id="XP_019100889.1">
    <property type="nucleotide sequence ID" value="XM_019245344.1"/>
</dbReference>
<gene>
    <name evidence="7" type="primary">LOC104789447</name>
</gene>
<dbReference type="CDD" id="cd18809">
    <property type="entry name" value="SF1_C_RecD"/>
    <property type="match status" value="1"/>
</dbReference>
<evidence type="ECO:0000259" key="4">
    <source>
        <dbReference type="Pfam" id="PF14214"/>
    </source>
</evidence>
<keyword evidence="6" id="KW-1185">Reference proteome</keyword>
<feature type="domain" description="DNA helicase Pif1-like DEAD-box helicase" evidence="3">
    <location>
        <begin position="1046"/>
        <end position="1267"/>
    </location>
</feature>
<comment type="similarity">
    <text evidence="1">Belongs to the helicase family.</text>
</comment>
<feature type="compositionally biased region" description="Acidic residues" evidence="2">
    <location>
        <begin position="1"/>
        <end position="16"/>
    </location>
</feature>
<reference evidence="7" key="2">
    <citation type="submission" date="2025-08" db="UniProtKB">
        <authorList>
            <consortium name="RefSeq"/>
        </authorList>
    </citation>
    <scope>IDENTIFICATION</scope>
    <source>
        <tissue evidence="7">Leaf</tissue>
    </source>
</reference>
<evidence type="ECO:0000256" key="1">
    <source>
        <dbReference type="RuleBase" id="RU363044"/>
    </source>
</evidence>
<feature type="domain" description="Helitron helicase-like" evidence="4">
    <location>
        <begin position="415"/>
        <end position="597"/>
    </location>
</feature>
<dbReference type="InterPro" id="IPR027417">
    <property type="entry name" value="P-loop_NTPase"/>
</dbReference>
<comment type="catalytic activity">
    <reaction evidence="1">
        <text>ATP + H2O = ADP + phosphate + H(+)</text>
        <dbReference type="Rhea" id="RHEA:13065"/>
        <dbReference type="ChEBI" id="CHEBI:15377"/>
        <dbReference type="ChEBI" id="CHEBI:15378"/>
        <dbReference type="ChEBI" id="CHEBI:30616"/>
        <dbReference type="ChEBI" id="CHEBI:43474"/>
        <dbReference type="ChEBI" id="CHEBI:456216"/>
        <dbReference type="EC" id="5.6.2.3"/>
    </reaction>
</comment>
<protein>
    <recommendedName>
        <fullName evidence="1">ATP-dependent DNA helicase</fullName>
        <ecNumber evidence="1">5.6.2.3</ecNumber>
    </recommendedName>
</protein>
<evidence type="ECO:0000313" key="6">
    <source>
        <dbReference type="Proteomes" id="UP000694864"/>
    </source>
</evidence>
<dbReference type="SUPFAM" id="SSF52540">
    <property type="entry name" value="P-loop containing nucleoside triphosphate hydrolases"/>
    <property type="match status" value="2"/>
</dbReference>
<evidence type="ECO:0000313" key="7">
    <source>
        <dbReference type="RefSeq" id="XP_019100889.1"/>
    </source>
</evidence>
<dbReference type="Pfam" id="PF14214">
    <property type="entry name" value="Helitron_like_N"/>
    <property type="match status" value="1"/>
</dbReference>
<dbReference type="Gene3D" id="3.40.50.300">
    <property type="entry name" value="P-loop containing nucleotide triphosphate hydrolases"/>
    <property type="match status" value="1"/>
</dbReference>
<organism evidence="6 7">
    <name type="scientific">Camelina sativa</name>
    <name type="common">False flax</name>
    <name type="synonym">Myagrum sativum</name>
    <dbReference type="NCBI Taxonomy" id="90675"/>
    <lineage>
        <taxon>Eukaryota</taxon>
        <taxon>Viridiplantae</taxon>
        <taxon>Streptophyta</taxon>
        <taxon>Embryophyta</taxon>
        <taxon>Tracheophyta</taxon>
        <taxon>Spermatophyta</taxon>
        <taxon>Magnoliopsida</taxon>
        <taxon>eudicotyledons</taxon>
        <taxon>Gunneridae</taxon>
        <taxon>Pentapetalae</taxon>
        <taxon>rosids</taxon>
        <taxon>malvids</taxon>
        <taxon>Brassicales</taxon>
        <taxon>Brassicaceae</taxon>
        <taxon>Camelineae</taxon>
        <taxon>Camelina</taxon>
    </lineage>
</organism>
<dbReference type="InterPro" id="IPR010285">
    <property type="entry name" value="DNA_helicase_pif1-like_DEAD"/>
</dbReference>
<evidence type="ECO:0000259" key="3">
    <source>
        <dbReference type="Pfam" id="PF05970"/>
    </source>
</evidence>
<dbReference type="InterPro" id="IPR049163">
    <property type="entry name" value="Pif1-like_2B_dom"/>
</dbReference>
<keyword evidence="1" id="KW-0378">Hydrolase</keyword>
<name>A0ABM1RPF1_CAMSA</name>
<keyword evidence="1" id="KW-0067">ATP-binding</keyword>
<keyword evidence="1" id="KW-0233">DNA recombination</keyword>
<keyword evidence="1" id="KW-0234">DNA repair</keyword>
<dbReference type="Proteomes" id="UP000694864">
    <property type="component" value="Chromosome 5"/>
</dbReference>
<dbReference type="Pfam" id="PF21530">
    <property type="entry name" value="Pif1_2B_dom"/>
    <property type="match status" value="1"/>
</dbReference>
<keyword evidence="1" id="KW-0547">Nucleotide-binding</keyword>
<proteinExistence type="inferred from homology"/>
<dbReference type="PANTHER" id="PTHR10492">
    <property type="match status" value="1"/>
</dbReference>
<dbReference type="InterPro" id="IPR025476">
    <property type="entry name" value="Helitron_helicase-like"/>
</dbReference>
<evidence type="ECO:0000259" key="5">
    <source>
        <dbReference type="Pfam" id="PF21530"/>
    </source>
</evidence>
<dbReference type="GeneID" id="104789447"/>
<evidence type="ECO:0000256" key="2">
    <source>
        <dbReference type="SAM" id="MobiDB-lite"/>
    </source>
</evidence>
<keyword evidence="1" id="KW-0227">DNA damage</keyword>
<dbReference type="EC" id="5.6.2.3" evidence="1"/>